<dbReference type="SMART" id="SM00829">
    <property type="entry name" value="PKS_ER"/>
    <property type="match status" value="1"/>
</dbReference>
<dbReference type="SUPFAM" id="SSF50129">
    <property type="entry name" value="GroES-like"/>
    <property type="match status" value="1"/>
</dbReference>
<feature type="domain" description="Enoyl reductase (ER)" evidence="1">
    <location>
        <begin position="11"/>
        <end position="334"/>
    </location>
</feature>
<dbReference type="AlphaFoldDB" id="A0A6I4TLS9"/>
<gene>
    <name evidence="2" type="ORF">GRI34_03660</name>
</gene>
<dbReference type="InterPro" id="IPR036291">
    <property type="entry name" value="NAD(P)-bd_dom_sf"/>
</dbReference>
<dbReference type="InterPro" id="IPR052711">
    <property type="entry name" value="Zinc_ADH-like"/>
</dbReference>
<protein>
    <submittedName>
        <fullName evidence="2">Zinc-binding dehydrogenase</fullName>
    </submittedName>
</protein>
<proteinExistence type="predicted"/>
<dbReference type="Gene3D" id="3.90.180.10">
    <property type="entry name" value="Medium-chain alcohol dehydrogenases, catalytic domain"/>
    <property type="match status" value="1"/>
</dbReference>
<dbReference type="GO" id="GO:0016491">
    <property type="term" value="F:oxidoreductase activity"/>
    <property type="evidence" value="ECO:0007669"/>
    <property type="project" value="InterPro"/>
</dbReference>
<dbReference type="EMBL" id="WTYI01000001">
    <property type="protein sequence ID" value="MXO95513.1"/>
    <property type="molecule type" value="Genomic_DNA"/>
</dbReference>
<dbReference type="InterPro" id="IPR011032">
    <property type="entry name" value="GroES-like_sf"/>
</dbReference>
<evidence type="ECO:0000313" key="2">
    <source>
        <dbReference type="EMBL" id="MXO95513.1"/>
    </source>
</evidence>
<dbReference type="CDD" id="cd08276">
    <property type="entry name" value="MDR7"/>
    <property type="match status" value="1"/>
</dbReference>
<sequence>MKAIRTTATPSTLDALELVEMDAPPPPSAGEISVDIKASSLNYHDYAVVRGMIPTELGRIPMSDGAGVVTAVGEGVTEFAVGDHVVSTFFPDWLDGQPPQAAFTRVPGDGIDGYARERITALTHWFTSAPAGFSHAEAATLTCAGLTAWRALFVDYAVKPGDTVLVQGTGGVSIFALQFAKAAGATVIATSSSDEKLERVKSMGADHLINYKEVEAWGPKALELTGGRGVDCVVEIGGAGTLDQSMLATRVGGHVALIGVLAGFAGPVQTALLFSKNLKVQGLTVGSRAMQQDMIAAIEANGIKPVISDTFALAELADAFRHQESGGHFGKIAIEI</sequence>
<dbReference type="PANTHER" id="PTHR45033">
    <property type="match status" value="1"/>
</dbReference>
<dbReference type="SUPFAM" id="SSF51735">
    <property type="entry name" value="NAD(P)-binding Rossmann-fold domains"/>
    <property type="match status" value="1"/>
</dbReference>
<dbReference type="RefSeq" id="WP_160594774.1">
    <property type="nucleotide sequence ID" value="NZ_WTYI01000001.1"/>
</dbReference>
<dbReference type="Proteomes" id="UP000432727">
    <property type="component" value="Unassembled WGS sequence"/>
</dbReference>
<evidence type="ECO:0000259" key="1">
    <source>
        <dbReference type="SMART" id="SM00829"/>
    </source>
</evidence>
<name>A0A6I4TLS9_9SPHN</name>
<organism evidence="2 3">
    <name type="scientific">Qipengyuania aquimaris</name>
    <dbReference type="NCBI Taxonomy" id="255984"/>
    <lineage>
        <taxon>Bacteria</taxon>
        <taxon>Pseudomonadati</taxon>
        <taxon>Pseudomonadota</taxon>
        <taxon>Alphaproteobacteria</taxon>
        <taxon>Sphingomonadales</taxon>
        <taxon>Erythrobacteraceae</taxon>
        <taxon>Qipengyuania</taxon>
    </lineage>
</organism>
<dbReference type="OrthoDB" id="9790818at2"/>
<dbReference type="Pfam" id="PF00107">
    <property type="entry name" value="ADH_zinc_N"/>
    <property type="match status" value="1"/>
</dbReference>
<dbReference type="InterPro" id="IPR020843">
    <property type="entry name" value="ER"/>
</dbReference>
<dbReference type="InterPro" id="IPR013149">
    <property type="entry name" value="ADH-like_C"/>
</dbReference>
<keyword evidence="3" id="KW-1185">Reference proteome</keyword>
<dbReference type="Gene3D" id="3.40.50.720">
    <property type="entry name" value="NAD(P)-binding Rossmann-like Domain"/>
    <property type="match status" value="1"/>
</dbReference>
<reference evidence="2 3" key="1">
    <citation type="submission" date="2019-12" db="EMBL/GenBank/DDBJ databases">
        <title>Genomic-based taxomic classification of the family Erythrobacteraceae.</title>
        <authorList>
            <person name="Xu L."/>
        </authorList>
    </citation>
    <scope>NUCLEOTIDE SEQUENCE [LARGE SCALE GENOMIC DNA]</scope>
    <source>
        <strain evidence="2 3">JCM 12189</strain>
    </source>
</reference>
<evidence type="ECO:0000313" key="3">
    <source>
        <dbReference type="Proteomes" id="UP000432727"/>
    </source>
</evidence>
<comment type="caution">
    <text evidence="2">The sequence shown here is derived from an EMBL/GenBank/DDBJ whole genome shotgun (WGS) entry which is preliminary data.</text>
</comment>
<dbReference type="Pfam" id="PF08240">
    <property type="entry name" value="ADH_N"/>
    <property type="match status" value="1"/>
</dbReference>
<dbReference type="PANTHER" id="PTHR45033:SF2">
    <property type="entry name" value="ZINC-TYPE ALCOHOL DEHYDROGENASE-LIKE PROTEIN C1773.06C"/>
    <property type="match status" value="1"/>
</dbReference>
<accession>A0A6I4TLS9</accession>
<dbReference type="InterPro" id="IPR013154">
    <property type="entry name" value="ADH-like_N"/>
</dbReference>